<feature type="compositionally biased region" description="Low complexity" evidence="3">
    <location>
        <begin position="902"/>
        <end position="934"/>
    </location>
</feature>
<feature type="compositionally biased region" description="Basic residues" evidence="3">
    <location>
        <begin position="334"/>
        <end position="345"/>
    </location>
</feature>
<dbReference type="GO" id="GO:0005634">
    <property type="term" value="C:nucleus"/>
    <property type="evidence" value="ECO:0007669"/>
    <property type="project" value="UniProtKB-SubCell"/>
</dbReference>
<feature type="region of interest" description="Disordered" evidence="3">
    <location>
        <begin position="100"/>
        <end position="147"/>
    </location>
</feature>
<dbReference type="GO" id="GO:0006355">
    <property type="term" value="P:regulation of DNA-templated transcription"/>
    <property type="evidence" value="ECO:0007669"/>
    <property type="project" value="InterPro"/>
</dbReference>
<feature type="compositionally biased region" description="Polar residues" evidence="3">
    <location>
        <begin position="192"/>
        <end position="203"/>
    </location>
</feature>
<feature type="compositionally biased region" description="Basic residues" evidence="3">
    <location>
        <begin position="531"/>
        <end position="542"/>
    </location>
</feature>
<evidence type="ECO:0000256" key="2">
    <source>
        <dbReference type="ARBA" id="ARBA00023242"/>
    </source>
</evidence>
<feature type="compositionally biased region" description="Gly residues" evidence="3">
    <location>
        <begin position="1097"/>
        <end position="1114"/>
    </location>
</feature>
<feature type="region of interest" description="Disordered" evidence="3">
    <location>
        <begin position="333"/>
        <end position="405"/>
    </location>
</feature>
<dbReference type="Proteomes" id="UP000030765">
    <property type="component" value="Unassembled WGS sequence"/>
</dbReference>
<dbReference type="EnsemblMetazoa" id="ASIC008311-RA">
    <property type="protein sequence ID" value="ASIC008311-PA"/>
    <property type="gene ID" value="ASIC008311"/>
</dbReference>
<comment type="subcellular location">
    <subcellularLocation>
        <location evidence="1">Nucleus</location>
    </subcellularLocation>
</comment>
<evidence type="ECO:0000313" key="4">
    <source>
        <dbReference type="EMBL" id="KFB40692.1"/>
    </source>
</evidence>
<organism evidence="4">
    <name type="scientific">Anopheles sinensis</name>
    <name type="common">Mosquito</name>
    <dbReference type="NCBI Taxonomy" id="74873"/>
    <lineage>
        <taxon>Eukaryota</taxon>
        <taxon>Metazoa</taxon>
        <taxon>Ecdysozoa</taxon>
        <taxon>Arthropoda</taxon>
        <taxon>Hexapoda</taxon>
        <taxon>Insecta</taxon>
        <taxon>Pterygota</taxon>
        <taxon>Neoptera</taxon>
        <taxon>Endopterygota</taxon>
        <taxon>Diptera</taxon>
        <taxon>Nematocera</taxon>
        <taxon>Culicoidea</taxon>
        <taxon>Culicidae</taxon>
        <taxon>Anophelinae</taxon>
        <taxon>Anopheles</taxon>
    </lineage>
</organism>
<feature type="region of interest" description="Disordered" evidence="3">
    <location>
        <begin position="902"/>
        <end position="953"/>
    </location>
</feature>
<feature type="region of interest" description="Disordered" evidence="3">
    <location>
        <begin position="1025"/>
        <end position="1056"/>
    </location>
</feature>
<feature type="region of interest" description="Disordered" evidence="3">
    <location>
        <begin position="1"/>
        <end position="77"/>
    </location>
</feature>
<sequence length="1376" mass="142037">MNSAENEPQEIDGTTREGQKQQVVVASSDLFHHQLPRKQEAAGVDSSWATQNVNDVGGRGESGGTYQRPDPSEAGNETELLNHHVAASSRTIYLTADGNGEVHLGTTGEAEVHAEEDEDSRRRRKNFTMRDPQESHHRLPLGEVESGDDSDCVVVAAPSERKVEPLKINLARDREPIRTIIKLTPGTGGSVLDSSSCSQQLSPTIREVPGSPKITIKPPKPPPPSTMEGPGGGGAPSSSSSSSLVGGANQNSNSVLSLPSTSTTALPNSSSIPKLTIKPVINPAEELLTVEAPAEQMQIIPKLLIKGSSLDASIHGVTEPHIVPKLTIRGVNNHNHHFHHHNHQHHPPESQSQSTGDSTGTVAAGASASGSSTTPSTPLVPKLTIKMDNHHPHHHPHVQQSQQHNNLRMKDVADAGGGGSGNRVESPIPKLHIKAILPEAGGSCSTQSPPSVGGSGSNILATASGSGNSLTSSEGVKLTIKPLPEPKLPKLTIKTTGLGTIAETSDASMVSSTSCSFSPKMMPAGNSHDQQHHHHHHHHHQQHNQIQLLAVAQQQPASPSDQHSNISSSSIPKITIKPIPAKLGLQQQQQSPTGSAAGNAASMGGADLPQTIPKLTIKPIPPPSSTKQSTGEDSNSSSETSINSLESSPVSSSCSSSSVATSAVITTSPSALRMTIKVSPQQDASSAGTTSGSTVTKLNIKPILPPPFPNPTGDANEPGADEVSPPSEGEVDPSAAPIVIPKVTIKTLANPRSQETEILSTPKVTLKPIPKPTGHELQLPGSPAIGQSVVEKHSPQAQAAANSIGHAAAAAAALTSNNSPTAGMTASDGGGSMDSPRIILKINKGSSSTTTTSLEQQQQQPDGMDTTESSSISHPPPTGGSSILANELKRPAGNAAANSIAPFSSSSSSASSTTVSISTSSSSAGSDPASPSSSAGGGDQGEPGSPEAKKSKLELVAAGVARVAREQQQKFIPHQLSEHNAALRQSLLENHQQQQQQLLQKAQQQQTALVGTGGQPPVADVIVIDDDSKSENESSERGESEKPPVDSSHVPKKLPDLNLISQDPASLRQQPIFAFMSNNEATTIEVVKPRRTRGTSRGAGGGRQSRRGAGGGRGAVAKQQPVVTDEAPRLKLPEVLVNHDDNDEGSSSDCMIVDDPSAATTTVSSVPTVRSGLSLESLLLGGGGIKQPVLYNTTHAGGGSNELEKNGTASNSSIGSVSSSIGSTPIPASPATATPGIRMSTRRGAGQLLKEVLANKHHDRDSGVDDEARTDGESGPHHGGPTPSKRPRGRPKKQSVDLTMETNGNGGSSSSLEGNGAGGGGIPDSNMMMALAMMSGGAGGAEGVTFLRPDGPGMLGTQQLLEGIMPLPITPVRTPR</sequence>
<feature type="compositionally biased region" description="Low complexity" evidence="3">
    <location>
        <begin position="1210"/>
        <end position="1237"/>
    </location>
</feature>
<dbReference type="InterPro" id="IPR000637">
    <property type="entry name" value="HMGI/Y_DNA-bd_CS"/>
</dbReference>
<feature type="compositionally biased region" description="Polar residues" evidence="3">
    <location>
        <begin position="457"/>
        <end position="474"/>
    </location>
</feature>
<dbReference type="EMBL" id="ATLV01015780">
    <property type="status" value="NOT_ANNOTATED_CDS"/>
    <property type="molecule type" value="Genomic_DNA"/>
</dbReference>
<feature type="compositionally biased region" description="Low complexity" evidence="3">
    <location>
        <begin position="594"/>
        <end position="618"/>
    </location>
</feature>
<keyword evidence="2" id="KW-0539">Nucleus</keyword>
<protein>
    <submittedName>
        <fullName evidence="4">AGAP001877-PA-like protein</fullName>
    </submittedName>
</protein>
<name>A0A084VRU8_ANOSI</name>
<keyword evidence="6" id="KW-1185">Reference proteome</keyword>
<feature type="compositionally biased region" description="Low complexity" evidence="3">
    <location>
        <begin position="846"/>
        <end position="860"/>
    </location>
</feature>
<dbReference type="VEuPathDB" id="VectorBase:ASIS008624"/>
<accession>A0A084VRU8</accession>
<dbReference type="STRING" id="74873.A0A084VRU8"/>
<feature type="region of interest" description="Disordered" evidence="3">
    <location>
        <begin position="185"/>
        <end position="273"/>
    </location>
</feature>
<reference evidence="5" key="2">
    <citation type="submission" date="2020-05" db="UniProtKB">
        <authorList>
            <consortium name="EnsemblMetazoa"/>
        </authorList>
    </citation>
    <scope>IDENTIFICATION</scope>
</reference>
<dbReference type="EMBL" id="KE525036">
    <property type="protein sequence ID" value="KFB40692.1"/>
    <property type="molecule type" value="Genomic_DNA"/>
</dbReference>
<feature type="region of interest" description="Disordered" evidence="3">
    <location>
        <begin position="584"/>
        <end position="658"/>
    </location>
</feature>
<feature type="region of interest" description="Disordered" evidence="3">
    <location>
        <begin position="1254"/>
        <end position="1321"/>
    </location>
</feature>
<gene>
    <name evidence="4" type="ORF">ZHAS_00008311</name>
</gene>
<feature type="region of interest" description="Disordered" evidence="3">
    <location>
        <begin position="440"/>
        <end position="474"/>
    </location>
</feature>
<dbReference type="PROSITE" id="PS00354">
    <property type="entry name" value="HMGI_Y"/>
    <property type="match status" value="1"/>
</dbReference>
<evidence type="ECO:0000313" key="6">
    <source>
        <dbReference type="Proteomes" id="UP000030765"/>
    </source>
</evidence>
<feature type="compositionally biased region" description="Low complexity" evidence="3">
    <location>
        <begin position="684"/>
        <end position="702"/>
    </location>
</feature>
<feature type="compositionally biased region" description="Low complexity" evidence="3">
    <location>
        <begin position="625"/>
        <end position="658"/>
    </location>
</feature>
<evidence type="ECO:0000256" key="3">
    <source>
        <dbReference type="SAM" id="MobiDB-lite"/>
    </source>
</evidence>
<reference evidence="4 6" key="1">
    <citation type="journal article" date="2014" name="BMC Genomics">
        <title>Genome sequence of Anopheles sinensis provides insight into genetics basis of mosquito competence for malaria parasites.</title>
        <authorList>
            <person name="Zhou D."/>
            <person name="Zhang D."/>
            <person name="Ding G."/>
            <person name="Shi L."/>
            <person name="Hou Q."/>
            <person name="Ye Y."/>
            <person name="Xu Y."/>
            <person name="Zhou H."/>
            <person name="Xiong C."/>
            <person name="Li S."/>
            <person name="Yu J."/>
            <person name="Hong S."/>
            <person name="Yu X."/>
            <person name="Zou P."/>
            <person name="Chen C."/>
            <person name="Chang X."/>
            <person name="Wang W."/>
            <person name="Lv Y."/>
            <person name="Sun Y."/>
            <person name="Ma L."/>
            <person name="Shen B."/>
            <person name="Zhu C."/>
        </authorList>
    </citation>
    <scope>NUCLEOTIDE SEQUENCE [LARGE SCALE GENOMIC DNA]</scope>
</reference>
<feature type="region of interest" description="Disordered" evidence="3">
    <location>
        <begin position="513"/>
        <end position="572"/>
    </location>
</feature>
<evidence type="ECO:0000256" key="1">
    <source>
        <dbReference type="ARBA" id="ARBA00004123"/>
    </source>
</evidence>
<feature type="compositionally biased region" description="Low complexity" evidence="3">
    <location>
        <begin position="350"/>
        <end position="377"/>
    </location>
</feature>
<feature type="compositionally biased region" description="Polar residues" evidence="3">
    <location>
        <begin position="866"/>
        <end position="884"/>
    </location>
</feature>
<feature type="compositionally biased region" description="Low complexity" evidence="3">
    <location>
        <begin position="558"/>
        <end position="572"/>
    </location>
</feature>
<feature type="region of interest" description="Disordered" evidence="3">
    <location>
        <begin position="1196"/>
        <end position="1238"/>
    </location>
</feature>
<dbReference type="OrthoDB" id="1903104at2759"/>
<feature type="compositionally biased region" description="Polar residues" evidence="3">
    <location>
        <begin position="248"/>
        <end position="273"/>
    </location>
</feature>
<evidence type="ECO:0000313" key="5">
    <source>
        <dbReference type="EnsemblMetazoa" id="ASIC008311-PA"/>
    </source>
</evidence>
<proteinExistence type="predicted"/>
<dbReference type="VEuPathDB" id="VectorBase:ASIC008311"/>
<feature type="region of interest" description="Disordered" evidence="3">
    <location>
        <begin position="678"/>
        <end position="734"/>
    </location>
</feature>
<feature type="compositionally biased region" description="Polar residues" evidence="3">
    <location>
        <begin position="544"/>
        <end position="557"/>
    </location>
</feature>
<feature type="compositionally biased region" description="Basic and acidic residues" evidence="3">
    <location>
        <begin position="1026"/>
        <end position="1044"/>
    </location>
</feature>
<feature type="compositionally biased region" description="Basic and acidic residues" evidence="3">
    <location>
        <begin position="1254"/>
        <end position="1276"/>
    </location>
</feature>
<feature type="region of interest" description="Disordered" evidence="3">
    <location>
        <begin position="817"/>
        <end position="885"/>
    </location>
</feature>
<feature type="region of interest" description="Disordered" evidence="3">
    <location>
        <begin position="1089"/>
        <end position="1120"/>
    </location>
</feature>